<evidence type="ECO:0000313" key="4">
    <source>
        <dbReference type="Proteomes" id="UP000274391"/>
    </source>
</evidence>
<feature type="compositionally biased region" description="Basic residues" evidence="1">
    <location>
        <begin position="39"/>
        <end position="52"/>
    </location>
</feature>
<feature type="region of interest" description="Disordered" evidence="1">
    <location>
        <begin position="1"/>
        <end position="52"/>
    </location>
</feature>
<organism evidence="3 4">
    <name type="scientific">Gulosibacter macacae</name>
    <dbReference type="NCBI Taxonomy" id="2488791"/>
    <lineage>
        <taxon>Bacteria</taxon>
        <taxon>Bacillati</taxon>
        <taxon>Actinomycetota</taxon>
        <taxon>Actinomycetes</taxon>
        <taxon>Micrococcales</taxon>
        <taxon>Microbacteriaceae</taxon>
        <taxon>Gulosibacter</taxon>
    </lineage>
</organism>
<sequence length="216" mass="21877">MSPRSPKLALPRAPTPSPASQTPSPHSRRPRPASLRVAASRRGHRATQRKKHSVNRSLLAAAIATGILCGLWAGLAPLVGLSIWAGFAGCTAFFASGKPGLKGVGLTLATTIVGVGTALVMIWLGDIIGAPAGTGIAVGLIVAVIVLMGSVPWLAFVPGIFVGCYSTFAINADWQLLIASLVAGVVLGWLCQLGGKALAPLLGAKPEPQAAAVDAA</sequence>
<reference evidence="3 4" key="1">
    <citation type="submission" date="2018-11" db="EMBL/GenBank/DDBJ databases">
        <title>YIM 102482-1 draft genome.</title>
        <authorList>
            <person name="Li G."/>
            <person name="Jiang Y."/>
        </authorList>
    </citation>
    <scope>NUCLEOTIDE SEQUENCE [LARGE SCALE GENOMIC DNA]</scope>
    <source>
        <strain evidence="3 4">YIM 102482-1</strain>
    </source>
</reference>
<name>A0A3P3VTX8_9MICO</name>
<feature type="transmembrane region" description="Helical" evidence="2">
    <location>
        <begin position="58"/>
        <end position="84"/>
    </location>
</feature>
<comment type="caution">
    <text evidence="3">The sequence shown here is derived from an EMBL/GenBank/DDBJ whole genome shotgun (WGS) entry which is preliminary data.</text>
</comment>
<proteinExistence type="predicted"/>
<feature type="transmembrane region" description="Helical" evidence="2">
    <location>
        <begin position="136"/>
        <end position="162"/>
    </location>
</feature>
<protein>
    <submittedName>
        <fullName evidence="3">DUF1097 domain-containing protein</fullName>
    </submittedName>
</protein>
<dbReference type="InterPro" id="IPR009476">
    <property type="entry name" value="DUF1097"/>
</dbReference>
<accession>A0A3P3VTX8</accession>
<feature type="transmembrane region" description="Helical" evidence="2">
    <location>
        <begin position="174"/>
        <end position="191"/>
    </location>
</feature>
<evidence type="ECO:0000256" key="2">
    <source>
        <dbReference type="SAM" id="Phobius"/>
    </source>
</evidence>
<keyword evidence="2" id="KW-0472">Membrane</keyword>
<keyword evidence="2" id="KW-0812">Transmembrane</keyword>
<dbReference type="AlphaFoldDB" id="A0A3P3VTX8"/>
<evidence type="ECO:0000313" key="3">
    <source>
        <dbReference type="EMBL" id="RRJ85777.1"/>
    </source>
</evidence>
<dbReference type="OrthoDB" id="8588554at2"/>
<gene>
    <name evidence="3" type="ORF">EG850_11820</name>
</gene>
<dbReference type="Pfam" id="PF06496">
    <property type="entry name" value="DUF1097"/>
    <property type="match status" value="1"/>
</dbReference>
<keyword evidence="4" id="KW-1185">Reference proteome</keyword>
<feature type="transmembrane region" description="Helical" evidence="2">
    <location>
        <begin position="104"/>
        <end position="124"/>
    </location>
</feature>
<evidence type="ECO:0000256" key="1">
    <source>
        <dbReference type="SAM" id="MobiDB-lite"/>
    </source>
</evidence>
<dbReference type="Proteomes" id="UP000274391">
    <property type="component" value="Unassembled WGS sequence"/>
</dbReference>
<dbReference type="EMBL" id="RQVS01000018">
    <property type="protein sequence ID" value="RRJ85777.1"/>
    <property type="molecule type" value="Genomic_DNA"/>
</dbReference>
<keyword evidence="2" id="KW-1133">Transmembrane helix</keyword>